<accession>A0A3M6XBI4</accession>
<comment type="caution">
    <text evidence="2">The sequence shown here is derived from an EMBL/GenBank/DDBJ whole genome shotgun (WGS) entry which is preliminary data.</text>
</comment>
<dbReference type="OrthoDB" id="3887961at2759"/>
<dbReference type="Proteomes" id="UP000281245">
    <property type="component" value="Unassembled WGS sequence"/>
</dbReference>
<evidence type="ECO:0000313" key="3">
    <source>
        <dbReference type="Proteomes" id="UP000281245"/>
    </source>
</evidence>
<protein>
    <submittedName>
        <fullName evidence="2">Uncharacterized protein</fullName>
    </submittedName>
</protein>
<gene>
    <name evidence="2" type="ORF">D0869_01811</name>
</gene>
<organism evidence="2 3">
    <name type="scientific">Hortaea werneckii</name>
    <name type="common">Black yeast</name>
    <name type="synonym">Cladosporium werneckii</name>
    <dbReference type="NCBI Taxonomy" id="91943"/>
    <lineage>
        <taxon>Eukaryota</taxon>
        <taxon>Fungi</taxon>
        <taxon>Dikarya</taxon>
        <taxon>Ascomycota</taxon>
        <taxon>Pezizomycotina</taxon>
        <taxon>Dothideomycetes</taxon>
        <taxon>Dothideomycetidae</taxon>
        <taxon>Mycosphaerellales</taxon>
        <taxon>Teratosphaeriaceae</taxon>
        <taxon>Hortaea</taxon>
    </lineage>
</organism>
<proteinExistence type="predicted"/>
<dbReference type="VEuPathDB" id="FungiDB:BTJ68_02260"/>
<dbReference type="AlphaFoldDB" id="A0A3M6XBI4"/>
<dbReference type="EMBL" id="QWIJ01000080">
    <property type="protein sequence ID" value="RMX88182.1"/>
    <property type="molecule type" value="Genomic_DNA"/>
</dbReference>
<name>A0A3M6XBI4_HORWE</name>
<evidence type="ECO:0000313" key="2">
    <source>
        <dbReference type="EMBL" id="RMX88182.1"/>
    </source>
</evidence>
<reference evidence="2 3" key="1">
    <citation type="journal article" date="2018" name="BMC Genomics">
        <title>Genomic evidence for intraspecific hybridization in a clonal and extremely halotolerant yeast.</title>
        <authorList>
            <person name="Gostincar C."/>
            <person name="Stajich J.E."/>
            <person name="Zupancic J."/>
            <person name="Zalar P."/>
            <person name="Gunde-Cimerman N."/>
        </authorList>
    </citation>
    <scope>NUCLEOTIDE SEQUENCE [LARGE SCALE GENOMIC DNA]</scope>
    <source>
        <strain evidence="2 3">EXF-6656</strain>
    </source>
</reference>
<feature type="region of interest" description="Disordered" evidence="1">
    <location>
        <begin position="140"/>
        <end position="177"/>
    </location>
</feature>
<sequence length="299" mass="33462">MRELASISNDTSHGRWSLMDGTTAQRVAEHRYILKGFDAQIARLDRDEDELFEKIITAKDRDDAQVVFDGLAKVKAQKEKLGTLRKEETRSFERWISQNQLRALQRTGSTEKDKSQNVTVPPLSTDVIDLNLDEETEVLVKRGTSSPTEGNPARDGRSSVRQQWSSVGRSTESPFENVTALPNEDSFASFRACSYPSAAQTHPTVIYHPTAEGTMELRCPYCETNMNKDGVNFLNGINGFCLHLNNVHKDSLAPGARFSHKRTFELCSYRTVPQGVVDVIESGDLGAYVVKEVYQRLGS</sequence>
<feature type="compositionally biased region" description="Polar residues" evidence="1">
    <location>
        <begin position="159"/>
        <end position="176"/>
    </location>
</feature>
<evidence type="ECO:0000256" key="1">
    <source>
        <dbReference type="SAM" id="MobiDB-lite"/>
    </source>
</evidence>